<feature type="non-terminal residue" evidence="2">
    <location>
        <position position="91"/>
    </location>
</feature>
<accession>A0A382WZ66</accession>
<dbReference type="Gene3D" id="3.20.20.30">
    <property type="entry name" value="Luciferase-like domain"/>
    <property type="match status" value="1"/>
</dbReference>
<organism evidence="2">
    <name type="scientific">marine metagenome</name>
    <dbReference type="NCBI Taxonomy" id="408172"/>
    <lineage>
        <taxon>unclassified sequences</taxon>
        <taxon>metagenomes</taxon>
        <taxon>ecological metagenomes</taxon>
    </lineage>
</organism>
<dbReference type="GO" id="GO:0016705">
    <property type="term" value="F:oxidoreductase activity, acting on paired donors, with incorporation or reduction of molecular oxygen"/>
    <property type="evidence" value="ECO:0007669"/>
    <property type="project" value="InterPro"/>
</dbReference>
<reference evidence="2" key="1">
    <citation type="submission" date="2018-05" db="EMBL/GenBank/DDBJ databases">
        <authorList>
            <person name="Lanie J.A."/>
            <person name="Ng W.-L."/>
            <person name="Kazmierczak K.M."/>
            <person name="Andrzejewski T.M."/>
            <person name="Davidsen T.M."/>
            <person name="Wayne K.J."/>
            <person name="Tettelin H."/>
            <person name="Glass J.I."/>
            <person name="Rusch D."/>
            <person name="Podicherti R."/>
            <person name="Tsui H.-C.T."/>
            <person name="Winkler M.E."/>
        </authorList>
    </citation>
    <scope>NUCLEOTIDE SEQUENCE</scope>
</reference>
<proteinExistence type="predicted"/>
<dbReference type="InterPro" id="IPR011251">
    <property type="entry name" value="Luciferase-like_dom"/>
</dbReference>
<name>A0A382WZ66_9ZZZZ</name>
<feature type="domain" description="Luciferase-like" evidence="1">
    <location>
        <begin position="16"/>
        <end position="91"/>
    </location>
</feature>
<sequence>MVPQGWRLDLMGVDGAAEKWETCKRVSRLLDETGWNSLWVYDHFHTFPRKKVEATFEAWMMMASLAEITDRALIGQMVTCVQYREPAYLAK</sequence>
<evidence type="ECO:0000259" key="1">
    <source>
        <dbReference type="Pfam" id="PF00296"/>
    </source>
</evidence>
<dbReference type="AlphaFoldDB" id="A0A382WZ66"/>
<dbReference type="EMBL" id="UINC01163546">
    <property type="protein sequence ID" value="SVD63914.1"/>
    <property type="molecule type" value="Genomic_DNA"/>
</dbReference>
<dbReference type="InterPro" id="IPR036661">
    <property type="entry name" value="Luciferase-like_sf"/>
</dbReference>
<evidence type="ECO:0000313" key="2">
    <source>
        <dbReference type="EMBL" id="SVD63914.1"/>
    </source>
</evidence>
<gene>
    <name evidence="2" type="ORF">METZ01_LOCUS416768</name>
</gene>
<dbReference type="SUPFAM" id="SSF51679">
    <property type="entry name" value="Bacterial luciferase-like"/>
    <property type="match status" value="1"/>
</dbReference>
<protein>
    <recommendedName>
        <fullName evidence="1">Luciferase-like domain-containing protein</fullName>
    </recommendedName>
</protein>
<dbReference type="Pfam" id="PF00296">
    <property type="entry name" value="Bac_luciferase"/>
    <property type="match status" value="1"/>
</dbReference>